<dbReference type="SUPFAM" id="SSF53927">
    <property type="entry name" value="Cytidine deaminase-like"/>
    <property type="match status" value="1"/>
</dbReference>
<dbReference type="PANTHER" id="PTHR30592:SF1">
    <property type="entry name" value="SULFUR CARRIER PROTEIN FDHD"/>
    <property type="match status" value="1"/>
</dbReference>
<dbReference type="Gene3D" id="3.10.20.10">
    <property type="match status" value="1"/>
</dbReference>
<dbReference type="GO" id="GO:0005737">
    <property type="term" value="C:cytoplasm"/>
    <property type="evidence" value="ECO:0007669"/>
    <property type="project" value="UniProtKB-SubCell"/>
</dbReference>
<dbReference type="Pfam" id="PF02634">
    <property type="entry name" value="FdhD-NarQ"/>
    <property type="match status" value="1"/>
</dbReference>
<feature type="active site" description="Cysteine persulfide intermediate" evidence="3">
    <location>
        <position position="123"/>
    </location>
</feature>
<dbReference type="AlphaFoldDB" id="A0A917KAT3"/>
<keyword evidence="1 3" id="KW-0963">Cytoplasm</keyword>
<dbReference type="Gene3D" id="3.40.140.10">
    <property type="entry name" value="Cytidine Deaminase, domain 2"/>
    <property type="match status" value="1"/>
</dbReference>
<reference evidence="4" key="2">
    <citation type="submission" date="2020-09" db="EMBL/GenBank/DDBJ databases">
        <authorList>
            <person name="Sun Q."/>
            <person name="Zhou Y."/>
        </authorList>
    </citation>
    <scope>NUCLEOTIDE SEQUENCE</scope>
    <source>
        <strain evidence="4">CGMCC 1.3617</strain>
    </source>
</reference>
<comment type="function">
    <text evidence="3">Required for formate dehydrogenase (FDH) activity. Acts as a sulfur carrier protein that transfers sulfur from IscS to the molybdenum cofactor prior to its insertion into FDH.</text>
</comment>
<protein>
    <recommendedName>
        <fullName evidence="3">Sulfur carrier protein FdhD</fullName>
    </recommendedName>
</protein>
<evidence type="ECO:0000313" key="4">
    <source>
        <dbReference type="EMBL" id="GGJ04714.1"/>
    </source>
</evidence>
<dbReference type="GO" id="GO:0097163">
    <property type="term" value="F:sulfur carrier activity"/>
    <property type="evidence" value="ECO:0007669"/>
    <property type="project" value="UniProtKB-UniRule"/>
</dbReference>
<gene>
    <name evidence="3 4" type="primary">fdhD</name>
    <name evidence="4" type="ORF">GCM10011320_09530</name>
</gene>
<dbReference type="GO" id="GO:0016783">
    <property type="term" value="F:sulfurtransferase activity"/>
    <property type="evidence" value="ECO:0007669"/>
    <property type="project" value="InterPro"/>
</dbReference>
<name>A0A917KAT3_9PROT</name>
<keyword evidence="2 3" id="KW-0501">Molybdenum cofactor biosynthesis</keyword>
<comment type="caution">
    <text evidence="4">The sequence shown here is derived from an EMBL/GenBank/DDBJ whole genome shotgun (WGS) entry which is preliminary data.</text>
</comment>
<comment type="similarity">
    <text evidence="3">Belongs to the FdhD family.</text>
</comment>
<organism evidence="4 5">
    <name type="scientific">Neoroseomonas lacus</name>
    <dbReference type="NCBI Taxonomy" id="287609"/>
    <lineage>
        <taxon>Bacteria</taxon>
        <taxon>Pseudomonadati</taxon>
        <taxon>Pseudomonadota</taxon>
        <taxon>Alphaproteobacteria</taxon>
        <taxon>Acetobacterales</taxon>
        <taxon>Acetobacteraceae</taxon>
        <taxon>Neoroseomonas</taxon>
    </lineage>
</organism>
<keyword evidence="5" id="KW-1185">Reference proteome</keyword>
<evidence type="ECO:0000256" key="2">
    <source>
        <dbReference type="ARBA" id="ARBA00023150"/>
    </source>
</evidence>
<dbReference type="Proteomes" id="UP000661507">
    <property type="component" value="Unassembled WGS sequence"/>
</dbReference>
<evidence type="ECO:0000256" key="1">
    <source>
        <dbReference type="ARBA" id="ARBA00022490"/>
    </source>
</evidence>
<dbReference type="PIRSF" id="PIRSF015626">
    <property type="entry name" value="FdhD"/>
    <property type="match status" value="1"/>
</dbReference>
<sequence length="280" mass="29559">MAMIDQVDSAALHLKRRIALAASHHAGAVSPRARPLRQIAEEVPVALTYNGLSHVVMMATPQDLEDLALGFSLTEGTIAGEHELLDIEVKPAFRGMTVEMTVTYERFAALLSRRRNLVGRTGCGLCGVESLDQIRFGGEVAGTGPTVAGDAIRRAVAGLPGLQALRKRDHAVHAAGWASIGGEVVLLREDVGRHNALDKLIGAMATQGADPAQGFALITSRCSYEMVQKAVAAGIGVLIAMSAPTQLALDVAAEAGLTLAAWARGDRWTICTHPHRIRGA</sequence>
<dbReference type="EMBL" id="BMKW01000002">
    <property type="protein sequence ID" value="GGJ04714.1"/>
    <property type="molecule type" value="Genomic_DNA"/>
</dbReference>
<dbReference type="PANTHER" id="PTHR30592">
    <property type="entry name" value="FORMATE DEHYDROGENASE"/>
    <property type="match status" value="1"/>
</dbReference>
<dbReference type="HAMAP" id="MF_00187">
    <property type="entry name" value="FdhD"/>
    <property type="match status" value="1"/>
</dbReference>
<dbReference type="GO" id="GO:0006777">
    <property type="term" value="P:Mo-molybdopterin cofactor biosynthetic process"/>
    <property type="evidence" value="ECO:0007669"/>
    <property type="project" value="UniProtKB-UniRule"/>
</dbReference>
<dbReference type="InterPro" id="IPR016193">
    <property type="entry name" value="Cytidine_deaminase-like"/>
</dbReference>
<dbReference type="RefSeq" id="WP_229681127.1">
    <property type="nucleotide sequence ID" value="NZ_BMKW01000002.1"/>
</dbReference>
<reference evidence="4" key="1">
    <citation type="journal article" date="2014" name="Int. J. Syst. Evol. Microbiol.">
        <title>Complete genome sequence of Corynebacterium casei LMG S-19264T (=DSM 44701T), isolated from a smear-ripened cheese.</title>
        <authorList>
            <consortium name="US DOE Joint Genome Institute (JGI-PGF)"/>
            <person name="Walter F."/>
            <person name="Albersmeier A."/>
            <person name="Kalinowski J."/>
            <person name="Ruckert C."/>
        </authorList>
    </citation>
    <scope>NUCLEOTIDE SEQUENCE</scope>
    <source>
        <strain evidence="4">CGMCC 1.3617</strain>
    </source>
</reference>
<dbReference type="NCBIfam" id="TIGR00129">
    <property type="entry name" value="fdhD_narQ"/>
    <property type="match status" value="1"/>
</dbReference>
<accession>A0A917KAT3</accession>
<comment type="subcellular location">
    <subcellularLocation>
        <location evidence="3">Cytoplasm</location>
    </subcellularLocation>
</comment>
<proteinExistence type="inferred from homology"/>
<evidence type="ECO:0000256" key="3">
    <source>
        <dbReference type="HAMAP-Rule" id="MF_00187"/>
    </source>
</evidence>
<dbReference type="InterPro" id="IPR003786">
    <property type="entry name" value="FdhD"/>
</dbReference>
<evidence type="ECO:0000313" key="5">
    <source>
        <dbReference type="Proteomes" id="UP000661507"/>
    </source>
</evidence>
<comment type="caution">
    <text evidence="3">Lacks conserved residue(s) required for the propagation of feature annotation.</text>
</comment>